<evidence type="ECO:0000313" key="4">
    <source>
        <dbReference type="EMBL" id="SFJ95864.1"/>
    </source>
</evidence>
<sequence>MRIVCFRLSRTYDSLRGMSSVRLSTTSYVVLGMIALRGPSTPYDLKRAVGRSVGYFWSFPHAQLYSEPKRLEEAGLLDLHEEQHGRRRKLYTITDSGRAALRDWLREPVHAHFELRDVAEIKLFFNELAEPVDVARLAAGQIEQHERRIAEYEEMQRRYGDIDDVATRMVTLELGLGMERAALDFWRGVAARVERGEFPVPREKVR</sequence>
<keyword evidence="5" id="KW-1185">Reference proteome</keyword>
<name>A0A1I3VKB2_9PSEU</name>
<dbReference type="PANTHER" id="PTHR43252:SF2">
    <property type="entry name" value="TRANSCRIPTION REGULATOR, PADR-LIKE FAMILY"/>
    <property type="match status" value="1"/>
</dbReference>
<dbReference type="Proteomes" id="UP000199025">
    <property type="component" value="Unassembled WGS sequence"/>
</dbReference>
<dbReference type="PANTHER" id="PTHR43252">
    <property type="entry name" value="TRANSCRIPTIONAL REGULATOR YQJI"/>
    <property type="match status" value="1"/>
</dbReference>
<dbReference type="Pfam" id="PF03551">
    <property type="entry name" value="PadR"/>
    <property type="match status" value="1"/>
</dbReference>
<evidence type="ECO:0000256" key="1">
    <source>
        <dbReference type="SAM" id="Coils"/>
    </source>
</evidence>
<dbReference type="AlphaFoldDB" id="A0A1I3VKB2"/>
<dbReference type="InterPro" id="IPR036388">
    <property type="entry name" value="WH-like_DNA-bd_sf"/>
</dbReference>
<keyword evidence="4" id="KW-0238">DNA-binding</keyword>
<gene>
    <name evidence="4" type="ORF">SAMN05421835_11180</name>
</gene>
<reference evidence="4 5" key="1">
    <citation type="submission" date="2016-10" db="EMBL/GenBank/DDBJ databases">
        <authorList>
            <person name="de Groot N.N."/>
        </authorList>
    </citation>
    <scope>NUCLEOTIDE SEQUENCE [LARGE SCALE GENOMIC DNA]</scope>
    <source>
        <strain evidence="4 5">DSM 44468</strain>
    </source>
</reference>
<evidence type="ECO:0000259" key="2">
    <source>
        <dbReference type="Pfam" id="PF03551"/>
    </source>
</evidence>
<dbReference type="EMBL" id="FORP01000011">
    <property type="protein sequence ID" value="SFJ95864.1"/>
    <property type="molecule type" value="Genomic_DNA"/>
</dbReference>
<feature type="domain" description="Transcription regulator PadR C-terminal" evidence="3">
    <location>
        <begin position="116"/>
        <end position="190"/>
    </location>
</feature>
<dbReference type="STRING" id="115433.SAMN05421835_11180"/>
<feature type="coiled-coil region" evidence="1">
    <location>
        <begin position="135"/>
        <end position="162"/>
    </location>
</feature>
<dbReference type="SUPFAM" id="SSF46785">
    <property type="entry name" value="Winged helix' DNA-binding domain"/>
    <property type="match status" value="1"/>
</dbReference>
<feature type="domain" description="Transcription regulator PadR N-terminal" evidence="2">
    <location>
        <begin position="30"/>
        <end position="102"/>
    </location>
</feature>
<protein>
    <submittedName>
        <fullName evidence="4">DNA-binding transcriptional regulator, PadR family</fullName>
    </submittedName>
</protein>
<dbReference type="GO" id="GO:0003677">
    <property type="term" value="F:DNA binding"/>
    <property type="evidence" value="ECO:0007669"/>
    <property type="project" value="UniProtKB-KW"/>
</dbReference>
<dbReference type="Gene3D" id="1.10.10.10">
    <property type="entry name" value="Winged helix-like DNA-binding domain superfamily/Winged helix DNA-binding domain"/>
    <property type="match status" value="1"/>
</dbReference>
<dbReference type="Gene3D" id="6.10.140.190">
    <property type="match status" value="1"/>
</dbReference>
<proteinExistence type="predicted"/>
<dbReference type="InterPro" id="IPR036390">
    <property type="entry name" value="WH_DNA-bd_sf"/>
</dbReference>
<accession>A0A1I3VKB2</accession>
<dbReference type="Pfam" id="PF10400">
    <property type="entry name" value="Vir_act_alpha_C"/>
    <property type="match status" value="1"/>
</dbReference>
<evidence type="ECO:0000259" key="3">
    <source>
        <dbReference type="Pfam" id="PF10400"/>
    </source>
</evidence>
<dbReference type="InterPro" id="IPR018309">
    <property type="entry name" value="Tscrpt_reg_PadR_C"/>
</dbReference>
<dbReference type="InterPro" id="IPR005149">
    <property type="entry name" value="Tscrpt_reg_PadR_N"/>
</dbReference>
<evidence type="ECO:0000313" key="5">
    <source>
        <dbReference type="Proteomes" id="UP000199025"/>
    </source>
</evidence>
<organism evidence="4 5">
    <name type="scientific">Amycolatopsis sacchari</name>
    <dbReference type="NCBI Taxonomy" id="115433"/>
    <lineage>
        <taxon>Bacteria</taxon>
        <taxon>Bacillati</taxon>
        <taxon>Actinomycetota</taxon>
        <taxon>Actinomycetes</taxon>
        <taxon>Pseudonocardiales</taxon>
        <taxon>Pseudonocardiaceae</taxon>
        <taxon>Amycolatopsis</taxon>
    </lineage>
</organism>
<keyword evidence="1" id="KW-0175">Coiled coil</keyword>